<organism evidence="2 3">
    <name type="scientific">Christiangramia crocea</name>
    <dbReference type="NCBI Taxonomy" id="2904124"/>
    <lineage>
        <taxon>Bacteria</taxon>
        <taxon>Pseudomonadati</taxon>
        <taxon>Bacteroidota</taxon>
        <taxon>Flavobacteriia</taxon>
        <taxon>Flavobacteriales</taxon>
        <taxon>Flavobacteriaceae</taxon>
        <taxon>Christiangramia</taxon>
    </lineage>
</organism>
<keyword evidence="1" id="KW-1133">Transmembrane helix</keyword>
<reference evidence="2" key="1">
    <citation type="submission" date="2021-12" db="EMBL/GenBank/DDBJ databases">
        <title>Description of Gramella crocea sp. nov., a new bacterium isolated from activated sludge.</title>
        <authorList>
            <person name="Zhang X."/>
        </authorList>
    </citation>
    <scope>NUCLEOTIDE SEQUENCE</scope>
    <source>
        <strain evidence="2">YB25</strain>
    </source>
</reference>
<proteinExistence type="predicted"/>
<keyword evidence="1" id="KW-0472">Membrane</keyword>
<feature type="transmembrane region" description="Helical" evidence="1">
    <location>
        <begin position="7"/>
        <end position="24"/>
    </location>
</feature>
<gene>
    <name evidence="2" type="ORF">LU635_02275</name>
</gene>
<dbReference type="AlphaFoldDB" id="A0A9X1UUC5"/>
<name>A0A9X1UUC5_9FLAO</name>
<keyword evidence="3" id="KW-1185">Reference proteome</keyword>
<evidence type="ECO:0000256" key="1">
    <source>
        <dbReference type="SAM" id="Phobius"/>
    </source>
</evidence>
<sequence length="284" mass="33056">MRLFIKRFFQYLIAFSLIYFFYYYSLDTYYNAEDPENAIFIWGDSQAYRGLDLIELRKNTQRNIYTAARHGAGVYDFLVFAERVPINSTVLVAISKPAQLRPKKRDRNKSSISITALNTLLSNNYTSSDISVIIKKNIITPQNLFIEKTSLYEYSDSIIKEPIESFKEIYNNKPSYLEEKQSIYIKGIKNLVNKNCTIHLISFPYSDLLNEMENNSPIKNKTDQFFMDAVQIIRVNRIDTLKLDTNKQVMHDLTHLNNYGAKQVSILISKKLVEKEPSATYISK</sequence>
<dbReference type="RefSeq" id="WP_240095768.1">
    <property type="nucleotide sequence ID" value="NZ_JAJSON010000007.1"/>
</dbReference>
<dbReference type="EMBL" id="JAJSON010000007">
    <property type="protein sequence ID" value="MCG9970449.1"/>
    <property type="molecule type" value="Genomic_DNA"/>
</dbReference>
<keyword evidence="1" id="KW-0812">Transmembrane</keyword>
<dbReference type="Proteomes" id="UP001139344">
    <property type="component" value="Unassembled WGS sequence"/>
</dbReference>
<accession>A0A9X1UUC5</accession>
<protein>
    <submittedName>
        <fullName evidence="2">Uncharacterized protein</fullName>
    </submittedName>
</protein>
<evidence type="ECO:0000313" key="3">
    <source>
        <dbReference type="Proteomes" id="UP001139344"/>
    </source>
</evidence>
<evidence type="ECO:0000313" key="2">
    <source>
        <dbReference type="EMBL" id="MCG9970449.1"/>
    </source>
</evidence>
<comment type="caution">
    <text evidence="2">The sequence shown here is derived from an EMBL/GenBank/DDBJ whole genome shotgun (WGS) entry which is preliminary data.</text>
</comment>